<comment type="caution">
    <text evidence="3">The sequence shown here is derived from an EMBL/GenBank/DDBJ whole genome shotgun (WGS) entry which is preliminary data.</text>
</comment>
<sequence length="86" mass="9793">MAFLKTILIILLVYYGVKFLVKLLSPYFMRYIARKANEKFGKVFGTNPNMSTNKEKEGSVSIDKMPGSNSKTTNPVGEYVDYEEVE</sequence>
<feature type="region of interest" description="Disordered" evidence="1">
    <location>
        <begin position="45"/>
        <end position="86"/>
    </location>
</feature>
<accession>A0A3L9YZJ6</accession>
<feature type="transmembrane region" description="Helical" evidence="2">
    <location>
        <begin position="6"/>
        <end position="25"/>
    </location>
</feature>
<keyword evidence="2" id="KW-1133">Transmembrane helix</keyword>
<gene>
    <name evidence="3" type="ORF">BXY75_1405</name>
</gene>
<dbReference type="OrthoDB" id="1123055at2"/>
<evidence type="ECO:0000256" key="2">
    <source>
        <dbReference type="SAM" id="Phobius"/>
    </source>
</evidence>
<keyword evidence="2" id="KW-0472">Membrane</keyword>
<evidence type="ECO:0000256" key="1">
    <source>
        <dbReference type="SAM" id="MobiDB-lite"/>
    </source>
</evidence>
<keyword evidence="4" id="KW-1185">Reference proteome</keyword>
<dbReference type="Proteomes" id="UP000271339">
    <property type="component" value="Unassembled WGS sequence"/>
</dbReference>
<dbReference type="InterPro" id="IPR032272">
    <property type="entry name" value="DUF4834"/>
</dbReference>
<protein>
    <submittedName>
        <fullName evidence="3">Uncharacterized protein DUF4834</fullName>
    </submittedName>
</protein>
<proteinExistence type="predicted"/>
<reference evidence="3 4" key="1">
    <citation type="submission" date="2018-10" db="EMBL/GenBank/DDBJ databases">
        <title>Genomic Encyclopedia of Archaeal and Bacterial Type Strains, Phase II (KMG-II): from individual species to whole genera.</title>
        <authorList>
            <person name="Goeker M."/>
        </authorList>
    </citation>
    <scope>NUCLEOTIDE SEQUENCE [LARGE SCALE GENOMIC DNA]</scope>
    <source>
        <strain evidence="3 4">DSM 23424</strain>
    </source>
</reference>
<evidence type="ECO:0000313" key="3">
    <source>
        <dbReference type="EMBL" id="RMA64529.1"/>
    </source>
</evidence>
<dbReference type="EMBL" id="REFC01000012">
    <property type="protein sequence ID" value="RMA64529.1"/>
    <property type="molecule type" value="Genomic_DNA"/>
</dbReference>
<dbReference type="Pfam" id="PF16118">
    <property type="entry name" value="DUF4834"/>
    <property type="match status" value="1"/>
</dbReference>
<dbReference type="AlphaFoldDB" id="A0A3L9YZJ6"/>
<evidence type="ECO:0000313" key="4">
    <source>
        <dbReference type="Proteomes" id="UP000271339"/>
    </source>
</evidence>
<name>A0A3L9YZJ6_9FLAO</name>
<keyword evidence="2" id="KW-0812">Transmembrane</keyword>
<organism evidence="3 4">
    <name type="scientific">Ulvibacter antarcticus</name>
    <dbReference type="NCBI Taxonomy" id="442714"/>
    <lineage>
        <taxon>Bacteria</taxon>
        <taxon>Pseudomonadati</taxon>
        <taxon>Bacteroidota</taxon>
        <taxon>Flavobacteriia</taxon>
        <taxon>Flavobacteriales</taxon>
        <taxon>Flavobacteriaceae</taxon>
        <taxon>Ulvibacter</taxon>
    </lineage>
</organism>